<dbReference type="PANTHER" id="PTHR38340">
    <property type="entry name" value="S-LAYER PROTEIN"/>
    <property type="match status" value="1"/>
</dbReference>
<dbReference type="GO" id="GO:0008237">
    <property type="term" value="F:metallopeptidase activity"/>
    <property type="evidence" value="ECO:0007669"/>
    <property type="project" value="InterPro"/>
</dbReference>
<dbReference type="InterPro" id="IPR018511">
    <property type="entry name" value="Hemolysin-typ_Ca-bd_CS"/>
</dbReference>
<dbReference type="PANTHER" id="PTHR38340:SF1">
    <property type="entry name" value="S-LAYER PROTEIN"/>
    <property type="match status" value="1"/>
</dbReference>
<dbReference type="RefSeq" id="WP_160727875.1">
    <property type="nucleotide sequence ID" value="NZ_WTYC01000004.1"/>
</dbReference>
<evidence type="ECO:0000256" key="1">
    <source>
        <dbReference type="ARBA" id="ARBA00004613"/>
    </source>
</evidence>
<name>A0A844XSD0_9SPHN</name>
<dbReference type="PRINTS" id="PR00313">
    <property type="entry name" value="CABNDNGRPT"/>
</dbReference>
<dbReference type="GO" id="GO:0005576">
    <property type="term" value="C:extracellular region"/>
    <property type="evidence" value="ECO:0007669"/>
    <property type="project" value="UniProtKB-SubCell"/>
</dbReference>
<dbReference type="OrthoDB" id="7410864at2"/>
<keyword evidence="4" id="KW-1185">Reference proteome</keyword>
<keyword evidence="2" id="KW-0964">Secreted</keyword>
<dbReference type="AlphaFoldDB" id="A0A844XSD0"/>
<dbReference type="Pfam" id="PF00353">
    <property type="entry name" value="HemolysinCabind"/>
    <property type="match status" value="5"/>
</dbReference>
<dbReference type="InterPro" id="IPR001343">
    <property type="entry name" value="Hemolysn_Ca-bd"/>
</dbReference>
<comment type="caution">
    <text evidence="3">The sequence shown here is derived from an EMBL/GenBank/DDBJ whole genome shotgun (WGS) entry which is preliminary data.</text>
</comment>
<accession>A0A844XSD0</accession>
<protein>
    <recommendedName>
        <fullName evidence="5">Peptidase metallopeptidase domain-containing protein</fullName>
    </recommendedName>
</protein>
<dbReference type="GO" id="GO:0005509">
    <property type="term" value="F:calcium ion binding"/>
    <property type="evidence" value="ECO:0007669"/>
    <property type="project" value="InterPro"/>
</dbReference>
<dbReference type="InterPro" id="IPR024079">
    <property type="entry name" value="MetalloPept_cat_dom_sf"/>
</dbReference>
<sequence length="571" mass="59360">MALNPIYTIANTAQISEDVIELLLGVTDEALRLWGEVLAGNANVRVHLVLLESNAEGRAAATWGNSVNLGQLDNGTNLIVGGAAHALQTGQNSEDGWDIYIEISRDYLLNELFLDPTPTQRGDVPSDRTDGLSVMLHEIGHALGFNGYGGGGYQFFQSAYDLRRTDIEGQEHFLGPNVERVFGGPVELTTGNSAHYGNSSEFPGENDNPILGLMNGVTYYRGYTYEISDLDLAFLADTGLGTILDDVLDVPLHDFLRGGAGNDRVLGGEIVNHLFGDEGNDYLSRSGGDDELFGGTGADELFGGEGNDLIDGGAGIDIASYADASSGVRVTLGAPAIPQDTMGAGNDMLISIETLHGSAFSDQLFGGSGVDTLHGNAGNDEIHGSGGSDKIYGGTGNDLLIGGAGWDTISGGGWSDSLFGYNGNDRLYGDFGNDMLDGGGNHDLLIGGGGSDTLIGGWGKDVLTGGADADIFKFKGGHTGKWQGNADIITDFSQGDGDLIDLSAIDAISGGSDDAFSFVGDAAFSGTAGELRSYSSGGHTYLAADMNGDGAADLQIRLDGDIVLTSMDFVL</sequence>
<gene>
    <name evidence="3" type="ORF">GRI69_08600</name>
</gene>
<proteinExistence type="predicted"/>
<dbReference type="PROSITE" id="PS00330">
    <property type="entry name" value="HEMOLYSIN_CALCIUM"/>
    <property type="match status" value="6"/>
</dbReference>
<reference evidence="3 4" key="1">
    <citation type="submission" date="2019-12" db="EMBL/GenBank/DDBJ databases">
        <title>Genomic-based taxomic classification of the family Erythrobacteraceae.</title>
        <authorList>
            <person name="Xu L."/>
        </authorList>
    </citation>
    <scope>NUCLEOTIDE SEQUENCE [LARGE SCALE GENOMIC DNA]</scope>
    <source>
        <strain evidence="3 4">DSM 17792</strain>
    </source>
</reference>
<dbReference type="SUPFAM" id="SSF51120">
    <property type="entry name" value="beta-Roll"/>
    <property type="match status" value="3"/>
</dbReference>
<evidence type="ECO:0000313" key="4">
    <source>
        <dbReference type="Proteomes" id="UP000448199"/>
    </source>
</evidence>
<organism evidence="3 4">
    <name type="scientific">Qipengyuania vulgaris</name>
    <dbReference type="NCBI Taxonomy" id="291985"/>
    <lineage>
        <taxon>Bacteria</taxon>
        <taxon>Pseudomonadati</taxon>
        <taxon>Pseudomonadota</taxon>
        <taxon>Alphaproteobacteria</taxon>
        <taxon>Sphingomonadales</taxon>
        <taxon>Erythrobacteraceae</taxon>
        <taxon>Qipengyuania</taxon>
    </lineage>
</organism>
<dbReference type="EMBL" id="WTYC01000004">
    <property type="protein sequence ID" value="MXO48314.1"/>
    <property type="molecule type" value="Genomic_DNA"/>
</dbReference>
<dbReference type="InterPro" id="IPR050557">
    <property type="entry name" value="RTX_toxin/Mannuronan_C5-epim"/>
</dbReference>
<comment type="subcellular location">
    <subcellularLocation>
        <location evidence="1">Secreted</location>
    </subcellularLocation>
</comment>
<dbReference type="Proteomes" id="UP000448199">
    <property type="component" value="Unassembled WGS sequence"/>
</dbReference>
<dbReference type="InterPro" id="IPR011049">
    <property type="entry name" value="Serralysin-like_metalloprot_C"/>
</dbReference>
<evidence type="ECO:0008006" key="5">
    <source>
        <dbReference type="Google" id="ProtNLM"/>
    </source>
</evidence>
<dbReference type="Gene3D" id="2.150.10.10">
    <property type="entry name" value="Serralysin-like metalloprotease, C-terminal"/>
    <property type="match status" value="3"/>
</dbReference>
<evidence type="ECO:0000313" key="3">
    <source>
        <dbReference type="EMBL" id="MXO48314.1"/>
    </source>
</evidence>
<evidence type="ECO:0000256" key="2">
    <source>
        <dbReference type="ARBA" id="ARBA00022525"/>
    </source>
</evidence>
<dbReference type="Gene3D" id="3.40.390.10">
    <property type="entry name" value="Collagenase (Catalytic Domain)"/>
    <property type="match status" value="1"/>
</dbReference>
<dbReference type="SUPFAM" id="SSF55486">
    <property type="entry name" value="Metalloproteases ('zincins'), catalytic domain"/>
    <property type="match status" value="1"/>
</dbReference>